<dbReference type="PROSITE" id="PS50111">
    <property type="entry name" value="CHEMOTAXIS_TRANSDUC_2"/>
    <property type="match status" value="1"/>
</dbReference>
<evidence type="ECO:0000313" key="9">
    <source>
        <dbReference type="Proteomes" id="UP000597507"/>
    </source>
</evidence>
<keyword evidence="4" id="KW-0175">Coiled coil</keyword>
<feature type="transmembrane region" description="Helical" evidence="5">
    <location>
        <begin position="20"/>
        <end position="41"/>
    </location>
</feature>
<organism evidence="8 9">
    <name type="scientific">Caldovatus sediminis</name>
    <dbReference type="NCBI Taxonomy" id="2041189"/>
    <lineage>
        <taxon>Bacteria</taxon>
        <taxon>Pseudomonadati</taxon>
        <taxon>Pseudomonadota</taxon>
        <taxon>Alphaproteobacteria</taxon>
        <taxon>Acetobacterales</taxon>
        <taxon>Roseomonadaceae</taxon>
        <taxon>Caldovatus</taxon>
    </lineage>
</organism>
<dbReference type="InterPro" id="IPR003660">
    <property type="entry name" value="HAMP_dom"/>
</dbReference>
<feature type="domain" description="Methyl-accepting transducer" evidence="6">
    <location>
        <begin position="455"/>
        <end position="684"/>
    </location>
</feature>
<dbReference type="Gene3D" id="1.10.287.950">
    <property type="entry name" value="Methyl-accepting chemotaxis protein"/>
    <property type="match status" value="1"/>
</dbReference>
<dbReference type="PANTHER" id="PTHR32089">
    <property type="entry name" value="METHYL-ACCEPTING CHEMOTAXIS PROTEIN MCPB"/>
    <property type="match status" value="1"/>
</dbReference>
<evidence type="ECO:0000256" key="4">
    <source>
        <dbReference type="SAM" id="Coils"/>
    </source>
</evidence>
<dbReference type="SMART" id="SM00283">
    <property type="entry name" value="MA"/>
    <property type="match status" value="1"/>
</dbReference>
<feature type="transmembrane region" description="Helical" evidence="5">
    <location>
        <begin position="338"/>
        <end position="361"/>
    </location>
</feature>
<evidence type="ECO:0000259" key="6">
    <source>
        <dbReference type="PROSITE" id="PS50111"/>
    </source>
</evidence>
<gene>
    <name evidence="8" type="ORF">GCM10010964_25220</name>
</gene>
<dbReference type="Pfam" id="PF00015">
    <property type="entry name" value="MCPsignal"/>
    <property type="match status" value="1"/>
</dbReference>
<dbReference type="PANTHER" id="PTHR32089:SF112">
    <property type="entry name" value="LYSOZYME-LIKE PROTEIN-RELATED"/>
    <property type="match status" value="1"/>
</dbReference>
<evidence type="ECO:0000313" key="8">
    <source>
        <dbReference type="EMBL" id="GGG36290.1"/>
    </source>
</evidence>
<evidence type="ECO:0000259" key="7">
    <source>
        <dbReference type="PROSITE" id="PS50885"/>
    </source>
</evidence>
<protein>
    <submittedName>
        <fullName evidence="8">Methyl-accepting chemotaxis protein</fullName>
    </submittedName>
</protein>
<keyword evidence="5" id="KW-1133">Transmembrane helix</keyword>
<keyword evidence="5" id="KW-0472">Membrane</keyword>
<dbReference type="GO" id="GO:0016020">
    <property type="term" value="C:membrane"/>
    <property type="evidence" value="ECO:0007669"/>
    <property type="project" value="InterPro"/>
</dbReference>
<dbReference type="SMART" id="SM00304">
    <property type="entry name" value="HAMP"/>
    <property type="match status" value="1"/>
</dbReference>
<proteinExistence type="inferred from homology"/>
<dbReference type="CDD" id="cd06225">
    <property type="entry name" value="HAMP"/>
    <property type="match status" value="1"/>
</dbReference>
<dbReference type="EMBL" id="BMKS01000006">
    <property type="protein sequence ID" value="GGG36290.1"/>
    <property type="molecule type" value="Genomic_DNA"/>
</dbReference>
<keyword evidence="1 3" id="KW-0807">Transducer</keyword>
<keyword evidence="5" id="KW-0812">Transmembrane</keyword>
<reference evidence="8 9" key="1">
    <citation type="journal article" date="2014" name="Int. J. Syst. Evol. Microbiol.">
        <title>Complete genome sequence of Corynebacterium casei LMG S-19264T (=DSM 44701T), isolated from a smear-ripened cheese.</title>
        <authorList>
            <consortium name="US DOE Joint Genome Institute (JGI-PGF)"/>
            <person name="Walter F."/>
            <person name="Albersmeier A."/>
            <person name="Kalinowski J."/>
            <person name="Ruckert C."/>
        </authorList>
    </citation>
    <scope>NUCLEOTIDE SEQUENCE [LARGE SCALE GENOMIC DNA]</scope>
    <source>
        <strain evidence="8 9">CGMCC 1.16330</strain>
    </source>
</reference>
<dbReference type="Pfam" id="PF00672">
    <property type="entry name" value="HAMP"/>
    <property type="match status" value="1"/>
</dbReference>
<comment type="similarity">
    <text evidence="2">Belongs to the methyl-accepting chemotaxis (MCP) protein family.</text>
</comment>
<dbReference type="Proteomes" id="UP000597507">
    <property type="component" value="Unassembled WGS sequence"/>
</dbReference>
<comment type="caution">
    <text evidence="8">The sequence shown here is derived from an EMBL/GenBank/DDBJ whole genome shotgun (WGS) entry which is preliminary data.</text>
</comment>
<name>A0A8J3ECR4_9PROT</name>
<dbReference type="GO" id="GO:0007165">
    <property type="term" value="P:signal transduction"/>
    <property type="evidence" value="ECO:0007669"/>
    <property type="project" value="UniProtKB-KW"/>
</dbReference>
<evidence type="ECO:0000256" key="3">
    <source>
        <dbReference type="PROSITE-ProRule" id="PRU00284"/>
    </source>
</evidence>
<feature type="coiled-coil region" evidence="4">
    <location>
        <begin position="409"/>
        <end position="443"/>
    </location>
</feature>
<dbReference type="Gene3D" id="1.10.8.500">
    <property type="entry name" value="HAMP domain in histidine kinase"/>
    <property type="match status" value="1"/>
</dbReference>
<feature type="domain" description="HAMP" evidence="7">
    <location>
        <begin position="361"/>
        <end position="414"/>
    </location>
</feature>
<evidence type="ECO:0000256" key="2">
    <source>
        <dbReference type="ARBA" id="ARBA00029447"/>
    </source>
</evidence>
<dbReference type="PROSITE" id="PS50885">
    <property type="entry name" value="HAMP"/>
    <property type="match status" value="1"/>
</dbReference>
<sequence>MATLQEGQAPAKRQRWAVSLRATLLLIVGGLAALVIAAAGVKLAEALHDRASAQAAEEANATADQLMAAAAHWALERGRAGVALATAEPATAATLGAIVESRRAGDAAFAAARDSLRASGSPVLAARLAEAEAAHRALVALRARVDEALSRPAAQREERLGAEAPAAITAAIEATQHLRLAAQVEAETAAARLAELQSLKHFAWVMAEFAGRERATFAALIARGERLAPAQAAQLSAFRGRIELSRDLIASYAARPGAPAAMRDAYRAAEESYFRRFQALRESVHAAGLSGDRYPVSAAEWMARATEAVDTLLRLGEATGEAAGELARRHAGAAGQRLLFASALGLVGLMLAGGAVAVVVLRVSRPLDRLTQTMTAVAQGDLEAEVPALRRADEVGAMARALAVFRDGLAEAARLRTEQEAARRRAEEERRAAQVTLAAEVERALGEVAAGLASSATELRASADALAGTADRTVEQATAAAAGAAQAGGNVQSVAAAAEQMAASVAEITRRVTEAAEVARKAAEEARATDDTVRSLAEGSQRIGEVVRLIADIAGQTNLLALNATIEAARAGDVGKGFAVVASEVKQLAAQTAKATEEIGGQIARMQSATTAAVEAIQGIGATVARSSEITTAIAGAVEEQGAVTQEIARNVAEAAKGAEAVSASVGRVREGAGETATAAGALREVGGEVARQGEVLRGELARVIAGLRAG</sequence>
<dbReference type="SUPFAM" id="SSF58104">
    <property type="entry name" value="Methyl-accepting chemotaxis protein (MCP) signaling domain"/>
    <property type="match status" value="1"/>
</dbReference>
<evidence type="ECO:0000256" key="1">
    <source>
        <dbReference type="ARBA" id="ARBA00023224"/>
    </source>
</evidence>
<accession>A0A8J3ECR4</accession>
<dbReference type="InterPro" id="IPR004089">
    <property type="entry name" value="MCPsignal_dom"/>
</dbReference>
<dbReference type="AlphaFoldDB" id="A0A8J3ECR4"/>
<evidence type="ECO:0000256" key="5">
    <source>
        <dbReference type="SAM" id="Phobius"/>
    </source>
</evidence>
<keyword evidence="9" id="KW-1185">Reference proteome</keyword>
<dbReference type="RefSeq" id="WP_188900680.1">
    <property type="nucleotide sequence ID" value="NZ_BMKS01000006.1"/>
</dbReference>